<dbReference type="RefSeq" id="WP_164427352.1">
    <property type="nucleotide sequence ID" value="NZ_JAAIKT010000014.1"/>
</dbReference>
<evidence type="ECO:0000256" key="2">
    <source>
        <dbReference type="ARBA" id="ARBA00022475"/>
    </source>
</evidence>
<dbReference type="SUPFAM" id="SSF52540">
    <property type="entry name" value="P-loop containing nucleoside triphosphate hydrolases"/>
    <property type="match status" value="1"/>
</dbReference>
<keyword evidence="4 8" id="KW-0067">ATP-binding</keyword>
<dbReference type="InterPro" id="IPR017871">
    <property type="entry name" value="ABC_transporter-like_CS"/>
</dbReference>
<gene>
    <name evidence="8" type="ORF">G4H13_14490</name>
</gene>
<keyword evidence="2" id="KW-1003">Cell membrane</keyword>
<dbReference type="PROSITE" id="PS00211">
    <property type="entry name" value="ABC_TRANSPORTER_1"/>
    <property type="match status" value="1"/>
</dbReference>
<evidence type="ECO:0000259" key="7">
    <source>
        <dbReference type="PROSITE" id="PS50893"/>
    </source>
</evidence>
<dbReference type="EMBL" id="JAAIKT010000014">
    <property type="protein sequence ID" value="NEW71577.1"/>
    <property type="molecule type" value="Genomic_DNA"/>
</dbReference>
<proteinExistence type="predicted"/>
<keyword evidence="6" id="KW-0472">Membrane</keyword>
<dbReference type="PROSITE" id="PS50893">
    <property type="entry name" value="ABC_TRANSPORTER_2"/>
    <property type="match status" value="1"/>
</dbReference>
<keyword evidence="5" id="KW-1278">Translocase</keyword>
<dbReference type="Gene3D" id="3.40.50.300">
    <property type="entry name" value="P-loop containing nucleotide triphosphate hydrolases"/>
    <property type="match status" value="1"/>
</dbReference>
<reference evidence="8" key="1">
    <citation type="submission" date="2020-02" db="EMBL/GenBank/DDBJ databases">
        <title>A new Streptomyces sp. for controlling soil-borne diseases.</title>
        <authorList>
            <person name="Li X."/>
            <person name="Tian Y."/>
            <person name="Gao K."/>
        </authorList>
    </citation>
    <scope>NUCLEOTIDE SEQUENCE [LARGE SCALE GENOMIC DNA]</scope>
    <source>
        <strain evidence="8">0250</strain>
    </source>
</reference>
<dbReference type="Proteomes" id="UP000476310">
    <property type="component" value="Unassembled WGS sequence"/>
</dbReference>
<dbReference type="AlphaFoldDB" id="A0A6G4AGE6"/>
<accession>A0A6G4AGE6</accession>
<keyword evidence="9" id="KW-1185">Reference proteome</keyword>
<dbReference type="InterPro" id="IPR050166">
    <property type="entry name" value="ABC_transporter_ATP-bind"/>
</dbReference>
<comment type="caution">
    <text evidence="8">The sequence shown here is derived from an EMBL/GenBank/DDBJ whole genome shotgun (WGS) entry which is preliminary data.</text>
</comment>
<evidence type="ECO:0000313" key="9">
    <source>
        <dbReference type="Proteomes" id="UP000476310"/>
    </source>
</evidence>
<keyword evidence="1" id="KW-0813">Transport</keyword>
<evidence type="ECO:0000256" key="1">
    <source>
        <dbReference type="ARBA" id="ARBA00022448"/>
    </source>
</evidence>
<dbReference type="InterPro" id="IPR003439">
    <property type="entry name" value="ABC_transporter-like_ATP-bd"/>
</dbReference>
<organism evidence="8 9">
    <name type="scientific">Streptomyces rhizosphaericus</name>
    <dbReference type="NCBI Taxonomy" id="114699"/>
    <lineage>
        <taxon>Bacteria</taxon>
        <taxon>Bacillati</taxon>
        <taxon>Actinomycetota</taxon>
        <taxon>Actinomycetes</taxon>
        <taxon>Kitasatosporales</taxon>
        <taxon>Streptomycetaceae</taxon>
        <taxon>Streptomyces</taxon>
        <taxon>Streptomyces violaceusniger group</taxon>
    </lineage>
</organism>
<keyword evidence="3" id="KW-0547">Nucleotide-binding</keyword>
<dbReference type="GO" id="GO:0005524">
    <property type="term" value="F:ATP binding"/>
    <property type="evidence" value="ECO:0007669"/>
    <property type="project" value="UniProtKB-KW"/>
</dbReference>
<evidence type="ECO:0000256" key="3">
    <source>
        <dbReference type="ARBA" id="ARBA00022741"/>
    </source>
</evidence>
<dbReference type="InterPro" id="IPR003593">
    <property type="entry name" value="AAA+_ATPase"/>
</dbReference>
<dbReference type="InterPro" id="IPR027417">
    <property type="entry name" value="P-loop_NTPase"/>
</dbReference>
<dbReference type="PANTHER" id="PTHR42788">
    <property type="entry name" value="TAURINE IMPORT ATP-BINDING PROTEIN-RELATED"/>
    <property type="match status" value="1"/>
</dbReference>
<feature type="domain" description="ABC transporter" evidence="7">
    <location>
        <begin position="22"/>
        <end position="240"/>
    </location>
</feature>
<name>A0A6G4AGE6_9ACTN</name>
<sequence length="259" mass="28201">MASQLPPPVPVTRQHASQGAGLSLDAVGRRYGDRWILRNLDLEIEPGSFVSFLGPSGVGKSTLLRIIAGLEQPSTGGVTLRGSGPGPVTARMMFQEDRLLPWRSVEDNVRLGVNGRRDEARSLLRAVGLDGRGSAWPTELSGGQKQRVALARALLHHPELLLLDEPFGALDAITRIKMQQLVERLWLDQPRTVLLVTHDVEEALVLSDRVLVLAAGSLGRDLRVDLPRGDRRGHPDLVAWKEEILQDLLEPASAGTEAA</sequence>
<dbReference type="GO" id="GO:0016887">
    <property type="term" value="F:ATP hydrolysis activity"/>
    <property type="evidence" value="ECO:0007669"/>
    <property type="project" value="InterPro"/>
</dbReference>
<dbReference type="PANTHER" id="PTHR42788:SF17">
    <property type="entry name" value="ALIPHATIC SULFONATES IMPORT ATP-BINDING PROTEIN SSUB"/>
    <property type="match status" value="1"/>
</dbReference>
<protein>
    <submittedName>
        <fullName evidence="8">ABC transporter ATP-binding protein</fullName>
    </submittedName>
</protein>
<evidence type="ECO:0000256" key="6">
    <source>
        <dbReference type="ARBA" id="ARBA00023136"/>
    </source>
</evidence>
<evidence type="ECO:0000256" key="5">
    <source>
        <dbReference type="ARBA" id="ARBA00022967"/>
    </source>
</evidence>
<dbReference type="SMART" id="SM00382">
    <property type="entry name" value="AAA"/>
    <property type="match status" value="1"/>
</dbReference>
<evidence type="ECO:0000256" key="4">
    <source>
        <dbReference type="ARBA" id="ARBA00022840"/>
    </source>
</evidence>
<dbReference type="Pfam" id="PF00005">
    <property type="entry name" value="ABC_tran"/>
    <property type="match status" value="1"/>
</dbReference>
<evidence type="ECO:0000313" key="8">
    <source>
        <dbReference type="EMBL" id="NEW71577.1"/>
    </source>
</evidence>